<evidence type="ECO:0000256" key="2">
    <source>
        <dbReference type="SAM" id="MobiDB-lite"/>
    </source>
</evidence>
<proteinExistence type="predicted"/>
<dbReference type="Proteomes" id="UP000324800">
    <property type="component" value="Unassembled WGS sequence"/>
</dbReference>
<evidence type="ECO:0000256" key="1">
    <source>
        <dbReference type="SAM" id="Coils"/>
    </source>
</evidence>
<dbReference type="AlphaFoldDB" id="A0A5J4W8G0"/>
<feature type="region of interest" description="Disordered" evidence="2">
    <location>
        <begin position="1"/>
        <end position="24"/>
    </location>
</feature>
<dbReference type="InterPro" id="IPR016024">
    <property type="entry name" value="ARM-type_fold"/>
</dbReference>
<dbReference type="SUPFAM" id="SSF48371">
    <property type="entry name" value="ARM repeat"/>
    <property type="match status" value="1"/>
</dbReference>
<evidence type="ECO:0000313" key="4">
    <source>
        <dbReference type="Proteomes" id="UP000324800"/>
    </source>
</evidence>
<organism evidence="3 4">
    <name type="scientific">Streblomastix strix</name>
    <dbReference type="NCBI Taxonomy" id="222440"/>
    <lineage>
        <taxon>Eukaryota</taxon>
        <taxon>Metamonada</taxon>
        <taxon>Preaxostyla</taxon>
        <taxon>Oxymonadida</taxon>
        <taxon>Streblomastigidae</taxon>
        <taxon>Streblomastix</taxon>
    </lineage>
</organism>
<feature type="compositionally biased region" description="Basic and acidic residues" evidence="2">
    <location>
        <begin position="10"/>
        <end position="19"/>
    </location>
</feature>
<sequence>MDNSSQHYNNFDDHEKSIREQSQQSNDIKLQIAQHAARLRLSEISDEEKIDSLFKLINLTMRFVEGEWNDIITTSGVIEALSTLILETSNPKIRTLCGAVIEVIQQRGCENGESSDWRTLLSPIVSLLFNSDEKISEIGKQSLLKSIDKNSETIYGLIQLNLFEEASELLEIAFQTSSQTSSSSSNYQYQILPQKILLNILEVVECVIQSNAEFSKKTKKLKKAVEKIILLNPPQPIQDLISSIFSILDEKEQEDEQKEEEENENQRELRIKQSMIQELSIKVIESEDNVRIAELKSREFEEKLRNAEQEKQREKI</sequence>
<name>A0A5J4W8G0_9EUKA</name>
<evidence type="ECO:0000313" key="3">
    <source>
        <dbReference type="EMBL" id="KAA6391174.1"/>
    </source>
</evidence>
<gene>
    <name evidence="3" type="ORF">EZS28_013300</name>
</gene>
<keyword evidence="1" id="KW-0175">Coiled coil</keyword>
<accession>A0A5J4W8G0</accession>
<dbReference type="EMBL" id="SNRW01002968">
    <property type="protein sequence ID" value="KAA6391174.1"/>
    <property type="molecule type" value="Genomic_DNA"/>
</dbReference>
<reference evidence="3 4" key="1">
    <citation type="submission" date="2019-03" db="EMBL/GenBank/DDBJ databases">
        <title>Single cell metagenomics reveals metabolic interactions within the superorganism composed of flagellate Streblomastix strix and complex community of Bacteroidetes bacteria on its surface.</title>
        <authorList>
            <person name="Treitli S.C."/>
            <person name="Kolisko M."/>
            <person name="Husnik F."/>
            <person name="Keeling P."/>
            <person name="Hampl V."/>
        </authorList>
    </citation>
    <scope>NUCLEOTIDE SEQUENCE [LARGE SCALE GENOMIC DNA]</scope>
    <source>
        <strain evidence="3">ST1C</strain>
    </source>
</reference>
<comment type="caution">
    <text evidence="3">The sequence shown here is derived from an EMBL/GenBank/DDBJ whole genome shotgun (WGS) entry which is preliminary data.</text>
</comment>
<protein>
    <submittedName>
        <fullName evidence="3">Uncharacterized protein</fullName>
    </submittedName>
</protein>
<feature type="coiled-coil region" evidence="1">
    <location>
        <begin position="244"/>
        <end position="310"/>
    </location>
</feature>